<dbReference type="InterPro" id="IPR005786">
    <property type="entry name" value="B_amino_transII"/>
</dbReference>
<dbReference type="UniPathway" id="UPA00048">
    <property type="reaction ID" value="UER00073"/>
</dbReference>
<evidence type="ECO:0000256" key="8">
    <source>
        <dbReference type="ARBA" id="ARBA00022576"/>
    </source>
</evidence>
<dbReference type="EC" id="2.6.1.42" evidence="7"/>
<evidence type="ECO:0000256" key="5">
    <source>
        <dbReference type="ARBA" id="ARBA00005072"/>
    </source>
</evidence>
<comment type="pathway">
    <text evidence="5">Amino-acid biosynthesis; L-leucine biosynthesis; L-leucine from 3-methyl-2-oxobutanoate: step 4/4.</text>
</comment>
<name>A0A3R5X1J0_9BACT</name>
<keyword evidence="8 17" id="KW-0032">Aminotransferase</keyword>
<comment type="catalytic activity">
    <reaction evidence="13">
        <text>L-valine + 2-oxoglutarate = 3-methyl-2-oxobutanoate + L-glutamate</text>
        <dbReference type="Rhea" id="RHEA:24813"/>
        <dbReference type="ChEBI" id="CHEBI:11851"/>
        <dbReference type="ChEBI" id="CHEBI:16810"/>
        <dbReference type="ChEBI" id="CHEBI:29985"/>
        <dbReference type="ChEBI" id="CHEBI:57762"/>
        <dbReference type="EC" id="2.6.1.42"/>
    </reaction>
</comment>
<comment type="pathway">
    <text evidence="4">Amino-acid biosynthesis; L-valine biosynthesis; L-valine from pyruvate: step 4/4.</text>
</comment>
<evidence type="ECO:0000313" key="18">
    <source>
        <dbReference type="Proteomes" id="UP000287502"/>
    </source>
</evidence>
<evidence type="ECO:0000313" key="17">
    <source>
        <dbReference type="EMBL" id="QAR32215.1"/>
    </source>
</evidence>
<dbReference type="GO" id="GO:0009099">
    <property type="term" value="P:L-valine biosynthetic process"/>
    <property type="evidence" value="ECO:0007669"/>
    <property type="project" value="UniProtKB-UniPathway"/>
</dbReference>
<evidence type="ECO:0000256" key="4">
    <source>
        <dbReference type="ARBA" id="ARBA00004931"/>
    </source>
</evidence>
<dbReference type="InterPro" id="IPR001544">
    <property type="entry name" value="Aminotrans_IV"/>
</dbReference>
<gene>
    <name evidence="17" type="ORF">EP073_02025</name>
</gene>
<dbReference type="GO" id="GO:0052655">
    <property type="term" value="F:L-valine-2-oxoglutarate transaminase activity"/>
    <property type="evidence" value="ECO:0007669"/>
    <property type="project" value="RHEA"/>
</dbReference>
<dbReference type="UniPathway" id="UPA00047">
    <property type="reaction ID" value="UER00058"/>
</dbReference>
<keyword evidence="18" id="KW-1185">Reference proteome</keyword>
<keyword evidence="12" id="KW-0100">Branched-chain amino acid biosynthesis</keyword>
<dbReference type="AlphaFoldDB" id="A0A3R5X1J0"/>
<dbReference type="SUPFAM" id="SSF56752">
    <property type="entry name" value="D-aminoacid aminotransferase-like PLP-dependent enzymes"/>
    <property type="match status" value="1"/>
</dbReference>
<dbReference type="InterPro" id="IPR043132">
    <property type="entry name" value="BCAT-like_C"/>
</dbReference>
<dbReference type="NCBIfam" id="TIGR01123">
    <property type="entry name" value="ilvE_II"/>
    <property type="match status" value="1"/>
</dbReference>
<dbReference type="NCBIfam" id="NF009897">
    <property type="entry name" value="PRK13357.1"/>
    <property type="match status" value="1"/>
</dbReference>
<evidence type="ECO:0000256" key="2">
    <source>
        <dbReference type="ARBA" id="ARBA00003109"/>
    </source>
</evidence>
<dbReference type="InterPro" id="IPR043131">
    <property type="entry name" value="BCAT-like_N"/>
</dbReference>
<comment type="cofactor">
    <cofactor evidence="1">
        <name>pyridoxal 5'-phosphate</name>
        <dbReference type="ChEBI" id="CHEBI:597326"/>
    </cofactor>
</comment>
<evidence type="ECO:0000256" key="6">
    <source>
        <dbReference type="ARBA" id="ARBA00009320"/>
    </source>
</evidence>
<comment type="similarity">
    <text evidence="6">Belongs to the class-IV pyridoxal-phosphate-dependent aminotransferase family.</text>
</comment>
<dbReference type="Proteomes" id="UP000287502">
    <property type="component" value="Chromosome"/>
</dbReference>
<keyword evidence="10 17" id="KW-0808">Transferase</keyword>
<proteinExistence type="inferred from homology"/>
<evidence type="ECO:0000256" key="1">
    <source>
        <dbReference type="ARBA" id="ARBA00001933"/>
    </source>
</evidence>
<evidence type="ECO:0000256" key="15">
    <source>
        <dbReference type="ARBA" id="ARBA00049229"/>
    </source>
</evidence>
<protein>
    <recommendedName>
        <fullName evidence="7">branched-chain-amino-acid transaminase</fullName>
        <ecNumber evidence="7">2.6.1.42</ecNumber>
    </recommendedName>
</protein>
<dbReference type="InterPro" id="IPR033939">
    <property type="entry name" value="BCAT_family"/>
</dbReference>
<dbReference type="InterPro" id="IPR036038">
    <property type="entry name" value="Aminotransferase-like"/>
</dbReference>
<evidence type="ECO:0000256" key="16">
    <source>
        <dbReference type="PIRSR" id="PIRSR006468-1"/>
    </source>
</evidence>
<evidence type="ECO:0000256" key="13">
    <source>
        <dbReference type="ARBA" id="ARBA00048212"/>
    </source>
</evidence>
<comment type="catalytic activity">
    <reaction evidence="15">
        <text>L-leucine + 2-oxoglutarate = 4-methyl-2-oxopentanoate + L-glutamate</text>
        <dbReference type="Rhea" id="RHEA:18321"/>
        <dbReference type="ChEBI" id="CHEBI:16810"/>
        <dbReference type="ChEBI" id="CHEBI:17865"/>
        <dbReference type="ChEBI" id="CHEBI:29985"/>
        <dbReference type="ChEBI" id="CHEBI:57427"/>
        <dbReference type="EC" id="2.6.1.42"/>
    </reaction>
</comment>
<dbReference type="Gene3D" id="3.20.10.10">
    <property type="entry name" value="D-amino Acid Aminotransferase, subunit A, domain 2"/>
    <property type="match status" value="1"/>
</dbReference>
<sequence>MKIELKLKPQSERRQDVFKPEKPLPFGQLRTDHMFVVDYADGVWKEARIVPYANFSIAPGATALHYSQEIFEGAKAFMHPDGEIYSFRIDKNAKRMNISAETVCMPKIDEDLQIEGIQRLIDVDRKWFPIQEGASLYIRPFMFGTEDMLGVKPSKTFTYAVILSPSGPYYPKGITEPVKLLISDRFHRAAPGGTGSSKTGGNYAASLRAGEYAYSKGASQVLYLDCTNTYIEECGAMNHYHVMKDGTVVIPEFTESILRAITSESVIELEKELGRKVIQQRIKIDDFIKGIENGDITEAGGFGTAAVVSPVGTYIFEDGRELKVGDGRIGSVSKSIYEYYTGIQTGRVKAPAGWLRKVERY</sequence>
<dbReference type="OrthoDB" id="9804984at2"/>
<dbReference type="Gene3D" id="3.30.470.10">
    <property type="match status" value="1"/>
</dbReference>
<evidence type="ECO:0000256" key="7">
    <source>
        <dbReference type="ARBA" id="ARBA00013053"/>
    </source>
</evidence>
<dbReference type="GO" id="GO:0052654">
    <property type="term" value="F:L-leucine-2-oxoglutarate transaminase activity"/>
    <property type="evidence" value="ECO:0007669"/>
    <property type="project" value="RHEA"/>
</dbReference>
<evidence type="ECO:0000256" key="3">
    <source>
        <dbReference type="ARBA" id="ARBA00004824"/>
    </source>
</evidence>
<dbReference type="GO" id="GO:0009098">
    <property type="term" value="P:L-leucine biosynthetic process"/>
    <property type="evidence" value="ECO:0007669"/>
    <property type="project" value="UniProtKB-UniPathway"/>
</dbReference>
<dbReference type="RefSeq" id="WP_128465502.1">
    <property type="nucleotide sequence ID" value="NZ_CP035108.1"/>
</dbReference>
<keyword evidence="11" id="KW-0663">Pyridoxal phosphate</keyword>
<dbReference type="PANTHER" id="PTHR11825:SF44">
    <property type="entry name" value="BRANCHED-CHAIN-AMINO-ACID AMINOTRANSFERASE"/>
    <property type="match status" value="1"/>
</dbReference>
<evidence type="ECO:0000256" key="12">
    <source>
        <dbReference type="ARBA" id="ARBA00023304"/>
    </source>
</evidence>
<dbReference type="KEGG" id="gtl:EP073_02025"/>
<feature type="modified residue" description="N6-(pyridoxal phosphate)lysine" evidence="16">
    <location>
        <position position="198"/>
    </location>
</feature>
<keyword evidence="9" id="KW-0028">Amino-acid biosynthesis</keyword>
<dbReference type="CDD" id="cd01557">
    <property type="entry name" value="BCAT_beta_family"/>
    <property type="match status" value="1"/>
</dbReference>
<dbReference type="GO" id="GO:0009097">
    <property type="term" value="P:isoleucine biosynthetic process"/>
    <property type="evidence" value="ECO:0007669"/>
    <property type="project" value="UniProtKB-UniPathway"/>
</dbReference>
<comment type="catalytic activity">
    <reaction evidence="14">
        <text>L-isoleucine + 2-oxoglutarate = (S)-3-methyl-2-oxopentanoate + L-glutamate</text>
        <dbReference type="Rhea" id="RHEA:24801"/>
        <dbReference type="ChEBI" id="CHEBI:16810"/>
        <dbReference type="ChEBI" id="CHEBI:29985"/>
        <dbReference type="ChEBI" id="CHEBI:35146"/>
        <dbReference type="ChEBI" id="CHEBI:58045"/>
        <dbReference type="EC" id="2.6.1.42"/>
    </reaction>
</comment>
<reference evidence="17 18" key="1">
    <citation type="submission" date="2019-01" db="EMBL/GenBank/DDBJ databases">
        <title>Geovibrio thiophilus DSM 11263, complete genome.</title>
        <authorList>
            <person name="Spring S."/>
            <person name="Bunk B."/>
            <person name="Sproer C."/>
        </authorList>
    </citation>
    <scope>NUCLEOTIDE SEQUENCE [LARGE SCALE GENOMIC DNA]</scope>
    <source>
        <strain evidence="17 18">DSM 11263</strain>
    </source>
</reference>
<dbReference type="UniPathway" id="UPA00049">
    <property type="reaction ID" value="UER00062"/>
</dbReference>
<dbReference type="GO" id="GO:0052656">
    <property type="term" value="F:L-isoleucine-2-oxoglutarate transaminase activity"/>
    <property type="evidence" value="ECO:0007669"/>
    <property type="project" value="RHEA"/>
</dbReference>
<dbReference type="PANTHER" id="PTHR11825">
    <property type="entry name" value="SUBGROUP IIII AMINOTRANSFERASE"/>
    <property type="match status" value="1"/>
</dbReference>
<dbReference type="PIRSF" id="PIRSF006468">
    <property type="entry name" value="BCAT1"/>
    <property type="match status" value="1"/>
</dbReference>
<dbReference type="Pfam" id="PF01063">
    <property type="entry name" value="Aminotran_4"/>
    <property type="match status" value="1"/>
</dbReference>
<accession>A0A3R5X1J0</accession>
<dbReference type="EMBL" id="CP035108">
    <property type="protein sequence ID" value="QAR32215.1"/>
    <property type="molecule type" value="Genomic_DNA"/>
</dbReference>
<evidence type="ECO:0000256" key="10">
    <source>
        <dbReference type="ARBA" id="ARBA00022679"/>
    </source>
</evidence>
<evidence type="ECO:0000256" key="9">
    <source>
        <dbReference type="ARBA" id="ARBA00022605"/>
    </source>
</evidence>
<evidence type="ECO:0000256" key="11">
    <source>
        <dbReference type="ARBA" id="ARBA00022898"/>
    </source>
</evidence>
<comment type="function">
    <text evidence="2">Acts on leucine, isoleucine and valine.</text>
</comment>
<organism evidence="17 18">
    <name type="scientific">Geovibrio thiophilus</name>
    <dbReference type="NCBI Taxonomy" id="139438"/>
    <lineage>
        <taxon>Bacteria</taxon>
        <taxon>Pseudomonadati</taxon>
        <taxon>Deferribacterota</taxon>
        <taxon>Deferribacteres</taxon>
        <taxon>Deferribacterales</taxon>
        <taxon>Geovibrionaceae</taxon>
        <taxon>Geovibrio</taxon>
    </lineage>
</organism>
<evidence type="ECO:0000256" key="14">
    <source>
        <dbReference type="ARBA" id="ARBA00048798"/>
    </source>
</evidence>
<comment type="pathway">
    <text evidence="3">Amino-acid biosynthesis; L-isoleucine biosynthesis; L-isoleucine from 2-oxobutanoate: step 4/4.</text>
</comment>